<evidence type="ECO:0000256" key="1">
    <source>
        <dbReference type="SAM" id="MobiDB-lite"/>
    </source>
</evidence>
<name>A0A7I4YLM5_HAECO</name>
<feature type="compositionally biased region" description="Basic and acidic residues" evidence="1">
    <location>
        <begin position="32"/>
        <end position="58"/>
    </location>
</feature>
<feature type="compositionally biased region" description="Low complexity" evidence="1">
    <location>
        <begin position="60"/>
        <end position="74"/>
    </location>
</feature>
<feature type="region of interest" description="Disordered" evidence="1">
    <location>
        <begin position="1"/>
        <end position="146"/>
    </location>
</feature>
<proteinExistence type="predicted"/>
<dbReference type="WBParaSite" id="HCON_00118690-00001">
    <property type="protein sequence ID" value="HCON_00118690-00001"/>
    <property type="gene ID" value="HCON_00118690"/>
</dbReference>
<accession>A0A7I4YLM5</accession>
<dbReference type="OrthoDB" id="5839216at2759"/>
<organism evidence="2 3">
    <name type="scientific">Haemonchus contortus</name>
    <name type="common">Barber pole worm</name>
    <dbReference type="NCBI Taxonomy" id="6289"/>
    <lineage>
        <taxon>Eukaryota</taxon>
        <taxon>Metazoa</taxon>
        <taxon>Ecdysozoa</taxon>
        <taxon>Nematoda</taxon>
        <taxon>Chromadorea</taxon>
        <taxon>Rhabditida</taxon>
        <taxon>Rhabditina</taxon>
        <taxon>Rhabditomorpha</taxon>
        <taxon>Strongyloidea</taxon>
        <taxon>Trichostrongylidae</taxon>
        <taxon>Haemonchus</taxon>
    </lineage>
</organism>
<dbReference type="Proteomes" id="UP000025227">
    <property type="component" value="Unplaced"/>
</dbReference>
<evidence type="ECO:0000313" key="2">
    <source>
        <dbReference type="Proteomes" id="UP000025227"/>
    </source>
</evidence>
<feature type="compositionally biased region" description="Low complexity" evidence="1">
    <location>
        <begin position="20"/>
        <end position="31"/>
    </location>
</feature>
<keyword evidence="2" id="KW-1185">Reference proteome</keyword>
<dbReference type="AlphaFoldDB" id="A0A7I4YLM5"/>
<sequence>MHTTCTNQQYFGMLHNSTAEQGGSSSQQTQQQREREREKKPKEDRRDDRVKGRKKENSDDYYYYYPDGPQGQGEPDPDDVVYDNRGAENQNQQQTQTQNQNWNQQQTQTQSQNGNQQQTPREEVQENDESQRVQQRPSQMREDNRDTCPSLQNAEVAFFVPYDAEILLSYGRLLPKNDSCICSTGMEYTFDGSSASNNPLQDSIGSYYCANNSNLCVQDVFGRQWRPARADNLITLVPVAKCIGGGQQCAVFLLMVASRPSLDADLVSGTERIRYRDMVANNTFIPFSSHVYLPIQGFSCNSCAEPYCRMQGLFGRP</sequence>
<feature type="compositionally biased region" description="Low complexity" evidence="1">
    <location>
        <begin position="89"/>
        <end position="119"/>
    </location>
</feature>
<evidence type="ECO:0000313" key="3">
    <source>
        <dbReference type="WBParaSite" id="HCON_00118690-00001"/>
    </source>
</evidence>
<feature type="compositionally biased region" description="Polar residues" evidence="1">
    <location>
        <begin position="1"/>
        <end position="19"/>
    </location>
</feature>
<protein>
    <submittedName>
        <fullName evidence="3">Headcase domain-containing protein</fullName>
    </submittedName>
</protein>
<reference evidence="3" key="1">
    <citation type="submission" date="2020-12" db="UniProtKB">
        <authorList>
            <consortium name="WormBaseParasite"/>
        </authorList>
    </citation>
    <scope>IDENTIFICATION</scope>
    <source>
        <strain evidence="3">MHco3</strain>
    </source>
</reference>